<dbReference type="PANTHER" id="PTHR47506">
    <property type="entry name" value="TRANSCRIPTIONAL REGULATORY PROTEIN"/>
    <property type="match status" value="1"/>
</dbReference>
<accession>A0A4U0RDL7</accession>
<evidence type="ECO:0000313" key="7">
    <source>
        <dbReference type="Proteomes" id="UP000309747"/>
    </source>
</evidence>
<proteinExistence type="predicted"/>
<feature type="DNA-binding region" description="H-T-H motif" evidence="4">
    <location>
        <begin position="81"/>
        <end position="100"/>
    </location>
</feature>
<dbReference type="InterPro" id="IPR001647">
    <property type="entry name" value="HTH_TetR"/>
</dbReference>
<dbReference type="Gene3D" id="1.10.357.10">
    <property type="entry name" value="Tetracycline Repressor, domain 2"/>
    <property type="match status" value="1"/>
</dbReference>
<dbReference type="EMBL" id="SUNI01000002">
    <property type="protein sequence ID" value="TJZ93227.1"/>
    <property type="molecule type" value="Genomic_DNA"/>
</dbReference>
<dbReference type="PROSITE" id="PS50977">
    <property type="entry name" value="HTH_TETR_2"/>
    <property type="match status" value="1"/>
</dbReference>
<keyword evidence="7" id="KW-1185">Reference proteome</keyword>
<organism evidence="6 7">
    <name type="scientific">Paracoccus gahaiensis</name>
    <dbReference type="NCBI Taxonomy" id="1706839"/>
    <lineage>
        <taxon>Bacteria</taxon>
        <taxon>Pseudomonadati</taxon>
        <taxon>Pseudomonadota</taxon>
        <taxon>Alphaproteobacteria</taxon>
        <taxon>Rhodobacterales</taxon>
        <taxon>Paracoccaceae</taxon>
        <taxon>Paracoccus</taxon>
    </lineage>
</organism>
<keyword evidence="1" id="KW-0805">Transcription regulation</keyword>
<evidence type="ECO:0000256" key="4">
    <source>
        <dbReference type="PROSITE-ProRule" id="PRU00335"/>
    </source>
</evidence>
<evidence type="ECO:0000259" key="5">
    <source>
        <dbReference type="PROSITE" id="PS50977"/>
    </source>
</evidence>
<feature type="domain" description="HTH tetR-type" evidence="5">
    <location>
        <begin position="58"/>
        <end position="118"/>
    </location>
</feature>
<dbReference type="SUPFAM" id="SSF48498">
    <property type="entry name" value="Tetracyclin repressor-like, C-terminal domain"/>
    <property type="match status" value="1"/>
</dbReference>
<dbReference type="InterPro" id="IPR009057">
    <property type="entry name" value="Homeodomain-like_sf"/>
</dbReference>
<evidence type="ECO:0000313" key="6">
    <source>
        <dbReference type="EMBL" id="TJZ93227.1"/>
    </source>
</evidence>
<gene>
    <name evidence="6" type="ORF">FA743_03085</name>
</gene>
<dbReference type="GO" id="GO:0003677">
    <property type="term" value="F:DNA binding"/>
    <property type="evidence" value="ECO:0007669"/>
    <property type="project" value="UniProtKB-UniRule"/>
</dbReference>
<dbReference type="Gene3D" id="1.10.10.60">
    <property type="entry name" value="Homeodomain-like"/>
    <property type="match status" value="1"/>
</dbReference>
<dbReference type="InterPro" id="IPR036271">
    <property type="entry name" value="Tet_transcr_reg_TetR-rel_C_sf"/>
</dbReference>
<evidence type="ECO:0000256" key="1">
    <source>
        <dbReference type="ARBA" id="ARBA00023015"/>
    </source>
</evidence>
<evidence type="ECO:0000256" key="2">
    <source>
        <dbReference type="ARBA" id="ARBA00023125"/>
    </source>
</evidence>
<reference evidence="6 7" key="1">
    <citation type="submission" date="2019-04" db="EMBL/GenBank/DDBJ databases">
        <authorList>
            <person name="Li J."/>
        </authorList>
    </citation>
    <scope>NUCLEOTIDE SEQUENCE [LARGE SCALE GENOMIC DNA]</scope>
    <source>
        <strain evidence="6 7">KCTC 42687</strain>
    </source>
</reference>
<keyword evidence="2 4" id="KW-0238">DNA-binding</keyword>
<protein>
    <submittedName>
        <fullName evidence="6">TetR/AcrR family transcriptional regulator</fullName>
    </submittedName>
</protein>
<sequence length="244" mass="26566">MAGPHAFRIHLQDLDIRARQIHPEPDPPDAGTEQLDTVKGFQVITMEMRARKTGRPRGFDRDMAVKTALQLFRRYGYEGVSLTMLTNAIGIAAPSLYSAYGSKAGLYREALDRYSIEASLTLMEDHASDLTLSEALDRLFERAITLVVGQGCMISTGLLSSHPDHHELTGELAARPGAMTDRLGQELEHWLPRTHANTVAQFLCTTLQGMAVQARDGTGVGALSSIAAIARLGVLCSVERLNAP</sequence>
<evidence type="ECO:0000256" key="3">
    <source>
        <dbReference type="ARBA" id="ARBA00023163"/>
    </source>
</evidence>
<keyword evidence="3" id="KW-0804">Transcription</keyword>
<dbReference type="Proteomes" id="UP000309747">
    <property type="component" value="Unassembled WGS sequence"/>
</dbReference>
<dbReference type="Pfam" id="PF00440">
    <property type="entry name" value="TetR_N"/>
    <property type="match status" value="1"/>
</dbReference>
<comment type="caution">
    <text evidence="6">The sequence shown here is derived from an EMBL/GenBank/DDBJ whole genome shotgun (WGS) entry which is preliminary data.</text>
</comment>
<dbReference type="SUPFAM" id="SSF46689">
    <property type="entry name" value="Homeodomain-like"/>
    <property type="match status" value="1"/>
</dbReference>
<dbReference type="PANTHER" id="PTHR47506:SF1">
    <property type="entry name" value="HTH-TYPE TRANSCRIPTIONAL REGULATOR YJDC"/>
    <property type="match status" value="1"/>
</dbReference>
<dbReference type="AlphaFoldDB" id="A0A4U0RDL7"/>
<dbReference type="OrthoDB" id="9779746at2"/>
<name>A0A4U0RDL7_9RHOB</name>